<organism evidence="6 7">
    <name type="scientific">Rotaria sordida</name>
    <dbReference type="NCBI Taxonomy" id="392033"/>
    <lineage>
        <taxon>Eukaryota</taxon>
        <taxon>Metazoa</taxon>
        <taxon>Spiralia</taxon>
        <taxon>Gnathifera</taxon>
        <taxon>Rotifera</taxon>
        <taxon>Eurotatoria</taxon>
        <taxon>Bdelloidea</taxon>
        <taxon>Philodinida</taxon>
        <taxon>Philodinidae</taxon>
        <taxon>Rotaria</taxon>
    </lineage>
</organism>
<feature type="compositionally biased region" description="Low complexity" evidence="3">
    <location>
        <begin position="357"/>
        <end position="373"/>
    </location>
</feature>
<evidence type="ECO:0000256" key="1">
    <source>
        <dbReference type="ARBA" id="ARBA00004123"/>
    </source>
</evidence>
<evidence type="ECO:0000256" key="5">
    <source>
        <dbReference type="SAM" id="SignalP"/>
    </source>
</evidence>
<evidence type="ECO:0000313" key="7">
    <source>
        <dbReference type="Proteomes" id="UP000663854"/>
    </source>
</evidence>
<feature type="region of interest" description="Disordered" evidence="3">
    <location>
        <begin position="335"/>
        <end position="373"/>
    </location>
</feature>
<dbReference type="EMBL" id="CAJNOH010000539">
    <property type="protein sequence ID" value="CAF1069764.1"/>
    <property type="molecule type" value="Genomic_DNA"/>
</dbReference>
<feature type="signal peptide" evidence="5">
    <location>
        <begin position="1"/>
        <end position="18"/>
    </location>
</feature>
<feature type="transmembrane region" description="Helical" evidence="4">
    <location>
        <begin position="67"/>
        <end position="90"/>
    </location>
</feature>
<keyword evidence="4" id="KW-1133">Transmembrane helix</keyword>
<keyword evidence="4" id="KW-0472">Membrane</keyword>
<reference evidence="6" key="1">
    <citation type="submission" date="2021-02" db="EMBL/GenBank/DDBJ databases">
        <authorList>
            <person name="Nowell W R."/>
        </authorList>
    </citation>
    <scope>NUCLEOTIDE SEQUENCE</scope>
</reference>
<dbReference type="InterPro" id="IPR052082">
    <property type="entry name" value="Myelin_sheath_structural"/>
</dbReference>
<evidence type="ECO:0000256" key="2">
    <source>
        <dbReference type="ARBA" id="ARBA00023242"/>
    </source>
</evidence>
<accession>A0A814LU88</accession>
<keyword evidence="5" id="KW-0732">Signal</keyword>
<keyword evidence="4" id="KW-0812">Transmembrane</keyword>
<comment type="subcellular location">
    <subcellularLocation>
        <location evidence="1">Nucleus</location>
    </subcellularLocation>
</comment>
<proteinExistence type="predicted"/>
<dbReference type="GO" id="GO:0005634">
    <property type="term" value="C:nucleus"/>
    <property type="evidence" value="ECO:0007669"/>
    <property type="project" value="UniProtKB-SubCell"/>
</dbReference>
<gene>
    <name evidence="6" type="ORF">PYM288_LOCUS18095</name>
</gene>
<evidence type="ECO:0000256" key="3">
    <source>
        <dbReference type="SAM" id="MobiDB-lite"/>
    </source>
</evidence>
<dbReference type="PANTHER" id="PTHR23348:SF16">
    <property type="entry name" value="LEUCINE RICH REPEAT FAMILY PROTEIN"/>
    <property type="match status" value="1"/>
</dbReference>
<name>A0A814LU88_9BILA</name>
<keyword evidence="2" id="KW-0539">Nucleus</keyword>
<comment type="caution">
    <text evidence="6">The sequence shown here is derived from an EMBL/GenBank/DDBJ whole genome shotgun (WGS) entry which is preliminary data.</text>
</comment>
<feature type="chain" id="PRO_5032919068" description="PDZ domain-containing protein" evidence="5">
    <location>
        <begin position="19"/>
        <end position="551"/>
    </location>
</feature>
<dbReference type="Proteomes" id="UP000663854">
    <property type="component" value="Unassembled WGS sequence"/>
</dbReference>
<dbReference type="InterPro" id="IPR036034">
    <property type="entry name" value="PDZ_sf"/>
</dbReference>
<evidence type="ECO:0000313" key="6">
    <source>
        <dbReference type="EMBL" id="CAF1069764.1"/>
    </source>
</evidence>
<dbReference type="GO" id="GO:0005737">
    <property type="term" value="C:cytoplasm"/>
    <property type="evidence" value="ECO:0007669"/>
    <property type="project" value="TreeGrafter"/>
</dbReference>
<dbReference type="GO" id="GO:0043484">
    <property type="term" value="P:regulation of RNA splicing"/>
    <property type="evidence" value="ECO:0007669"/>
    <property type="project" value="TreeGrafter"/>
</dbReference>
<dbReference type="AlphaFoldDB" id="A0A814LU88"/>
<feature type="compositionally biased region" description="Low complexity" evidence="3">
    <location>
        <begin position="336"/>
        <end position="346"/>
    </location>
</feature>
<dbReference type="Gene3D" id="2.30.42.10">
    <property type="match status" value="1"/>
</dbReference>
<protein>
    <recommendedName>
        <fullName evidence="8">PDZ domain-containing protein</fullName>
    </recommendedName>
</protein>
<feature type="region of interest" description="Disordered" evidence="3">
    <location>
        <begin position="106"/>
        <end position="126"/>
    </location>
</feature>
<sequence>MIFFLFYLLDLQFQCNLCSRCQRIASIQECSEGGFLADPFLELTAGVTTSIYEKSTKSDSTCISNGALAGSIIGTLILSAFIAFLIWVIYLRQKLQEVQLYKNQRKKQESISSQHHRTNPSLSKYGQQNNKQYTNNNHMVNQLPLDVADYKFGTFPFRQSQTPSVNGHYNHADWLSRAPSSFHSVTMDQDTETIDIELLNPTFCGLNFSITGNMRAGIFVKDILDKETSQGHIKLNSSDQLRTGDRIIALTICFQSIVYEDALTILSYASPYPVILRVQRPIHATKIDILTEKRLTTINSSNKVKWRDDFEHYDNDTLHNRSITQQDPSITLMTDTKSFSSTTHPHSPSKKTHHNKPSSSSTTKGNKLKTVSNTVVVTTKSSDLGIKKHRDKTLNQKMLTTTGLTAIPIDKISTPPIPTNKTTMKSVTNAVISYLHYRGANTGHTTDMTNNSEATLMPYYDSPYDYYGAQICQPHLNKNNNNNYGSTESLTPVTSIYTIHLSSIKSNALTQRAIMPRRCERRLSSPAAIVPITFKKVDDNDISLENIDTFV</sequence>
<evidence type="ECO:0008006" key="8">
    <source>
        <dbReference type="Google" id="ProtNLM"/>
    </source>
</evidence>
<evidence type="ECO:0000256" key="4">
    <source>
        <dbReference type="SAM" id="Phobius"/>
    </source>
</evidence>
<dbReference type="PANTHER" id="PTHR23348">
    <property type="entry name" value="PERIAXIN/AHNAK"/>
    <property type="match status" value="1"/>
</dbReference>
<feature type="compositionally biased region" description="Basic residues" evidence="3">
    <location>
        <begin position="347"/>
        <end position="356"/>
    </location>
</feature>